<sequence>MLEVLYSREHQSCLTSVSQGEEATRTPLTEEQQRPKFTQPCLTERERRANPSRTFPLLFVTMTSGVGFLFFFRSRSYITGAPATLAAERQSCLTDKDPSRTSCLSVSLFLLSLAEVFVYIGLRGTERGVSAGVWKLFNLDKERISQSKRVTSERG</sequence>
<feature type="compositionally biased region" description="Polar residues" evidence="1">
    <location>
        <begin position="16"/>
        <end position="30"/>
    </location>
</feature>
<feature type="transmembrane region" description="Helical" evidence="2">
    <location>
        <begin position="55"/>
        <end position="72"/>
    </location>
</feature>
<dbReference type="EMBL" id="MU853905">
    <property type="protein sequence ID" value="KAK3935830.1"/>
    <property type="molecule type" value="Genomic_DNA"/>
</dbReference>
<keyword evidence="2" id="KW-0472">Membrane</keyword>
<evidence type="ECO:0000313" key="3">
    <source>
        <dbReference type="EMBL" id="KAK3935830.1"/>
    </source>
</evidence>
<dbReference type="AlphaFoldDB" id="A0AAN6MYF3"/>
<feature type="transmembrane region" description="Helical" evidence="2">
    <location>
        <begin position="104"/>
        <end position="122"/>
    </location>
</feature>
<feature type="region of interest" description="Disordered" evidence="1">
    <location>
        <begin position="16"/>
        <end position="41"/>
    </location>
</feature>
<comment type="caution">
    <text evidence="3">The sequence shown here is derived from an EMBL/GenBank/DDBJ whole genome shotgun (WGS) entry which is preliminary data.</text>
</comment>
<keyword evidence="2" id="KW-1133">Transmembrane helix</keyword>
<protein>
    <recommendedName>
        <fullName evidence="5">Transmembrane protein</fullName>
    </recommendedName>
</protein>
<name>A0AAN6MYF3_9PEZI</name>
<gene>
    <name evidence="3" type="ORF">QBC46DRAFT_396583</name>
</gene>
<proteinExistence type="predicted"/>
<organism evidence="3 4">
    <name type="scientific">Diplogelasinospora grovesii</name>
    <dbReference type="NCBI Taxonomy" id="303347"/>
    <lineage>
        <taxon>Eukaryota</taxon>
        <taxon>Fungi</taxon>
        <taxon>Dikarya</taxon>
        <taxon>Ascomycota</taxon>
        <taxon>Pezizomycotina</taxon>
        <taxon>Sordariomycetes</taxon>
        <taxon>Sordariomycetidae</taxon>
        <taxon>Sordariales</taxon>
        <taxon>Diplogelasinosporaceae</taxon>
        <taxon>Diplogelasinospora</taxon>
    </lineage>
</organism>
<keyword evidence="2" id="KW-0812">Transmembrane</keyword>
<evidence type="ECO:0008006" key="5">
    <source>
        <dbReference type="Google" id="ProtNLM"/>
    </source>
</evidence>
<evidence type="ECO:0000313" key="4">
    <source>
        <dbReference type="Proteomes" id="UP001303473"/>
    </source>
</evidence>
<evidence type="ECO:0000256" key="2">
    <source>
        <dbReference type="SAM" id="Phobius"/>
    </source>
</evidence>
<accession>A0AAN6MYF3</accession>
<dbReference type="Proteomes" id="UP001303473">
    <property type="component" value="Unassembled WGS sequence"/>
</dbReference>
<reference evidence="4" key="1">
    <citation type="journal article" date="2023" name="Mol. Phylogenet. Evol.">
        <title>Genome-scale phylogeny and comparative genomics of the fungal order Sordariales.</title>
        <authorList>
            <person name="Hensen N."/>
            <person name="Bonometti L."/>
            <person name="Westerberg I."/>
            <person name="Brannstrom I.O."/>
            <person name="Guillou S."/>
            <person name="Cros-Aarteil S."/>
            <person name="Calhoun S."/>
            <person name="Haridas S."/>
            <person name="Kuo A."/>
            <person name="Mondo S."/>
            <person name="Pangilinan J."/>
            <person name="Riley R."/>
            <person name="LaButti K."/>
            <person name="Andreopoulos B."/>
            <person name="Lipzen A."/>
            <person name="Chen C."/>
            <person name="Yan M."/>
            <person name="Daum C."/>
            <person name="Ng V."/>
            <person name="Clum A."/>
            <person name="Steindorff A."/>
            <person name="Ohm R.A."/>
            <person name="Martin F."/>
            <person name="Silar P."/>
            <person name="Natvig D.O."/>
            <person name="Lalanne C."/>
            <person name="Gautier V."/>
            <person name="Ament-Velasquez S.L."/>
            <person name="Kruys A."/>
            <person name="Hutchinson M.I."/>
            <person name="Powell A.J."/>
            <person name="Barry K."/>
            <person name="Miller A.N."/>
            <person name="Grigoriev I.V."/>
            <person name="Debuchy R."/>
            <person name="Gladieux P."/>
            <person name="Hiltunen Thoren M."/>
            <person name="Johannesson H."/>
        </authorList>
    </citation>
    <scope>NUCLEOTIDE SEQUENCE [LARGE SCALE GENOMIC DNA]</scope>
    <source>
        <strain evidence="4">CBS 340.73</strain>
    </source>
</reference>
<keyword evidence="4" id="KW-1185">Reference proteome</keyword>
<evidence type="ECO:0000256" key="1">
    <source>
        <dbReference type="SAM" id="MobiDB-lite"/>
    </source>
</evidence>